<dbReference type="AlphaFoldDB" id="A0A2K1R376"/>
<evidence type="ECO:0000256" key="4">
    <source>
        <dbReference type="SAM" id="MobiDB-lite"/>
    </source>
</evidence>
<dbReference type="InParanoid" id="A0A2K1R376"/>
<evidence type="ECO:0000256" key="3">
    <source>
        <dbReference type="ARBA" id="ARBA00023186"/>
    </source>
</evidence>
<dbReference type="PANTHER" id="PTHR12425">
    <property type="entry name" value="SYNEMBRYN"/>
    <property type="match status" value="1"/>
</dbReference>
<dbReference type="Proteomes" id="UP000243797">
    <property type="component" value="Unassembled WGS sequence"/>
</dbReference>
<name>A0A2K1R376_9PEZI</name>
<comment type="similarity">
    <text evidence="1">Belongs to the synembryn family.</text>
</comment>
<dbReference type="OrthoDB" id="5585685at2759"/>
<dbReference type="Pfam" id="PF10165">
    <property type="entry name" value="Ric8"/>
    <property type="match status" value="1"/>
</dbReference>
<dbReference type="GO" id="GO:0005737">
    <property type="term" value="C:cytoplasm"/>
    <property type="evidence" value="ECO:0007669"/>
    <property type="project" value="TreeGrafter"/>
</dbReference>
<dbReference type="EMBL" id="NKHZ01000010">
    <property type="protein sequence ID" value="PNS21740.1"/>
    <property type="molecule type" value="Genomic_DNA"/>
</dbReference>
<evidence type="ECO:0000313" key="6">
    <source>
        <dbReference type="Proteomes" id="UP000243797"/>
    </source>
</evidence>
<comment type="caution">
    <text evidence="5">The sequence shown here is derived from an EMBL/GenBank/DDBJ whole genome shotgun (WGS) entry which is preliminary data.</text>
</comment>
<accession>A0A2K1R376</accession>
<gene>
    <name evidence="5" type="ORF">CAC42_1594</name>
</gene>
<proteinExistence type="inferred from homology"/>
<keyword evidence="6" id="KW-1185">Reference proteome</keyword>
<keyword evidence="3" id="KW-0143">Chaperone</keyword>
<sequence length="463" mass="50730">MSAGSETAKTLLEALAKDLDLERLSDTERAKSLEQLKIIGRNPAQAAPIFERAGIQTLGRYAFDTGISLASREAMRCLANAMLLHEPARQLVLDFDYASKAAQRMSNDDRDDEFLTSRILFFTTYTAKLDIPILLEKYQLAESIAANLQRAVRRLEAGTRSTPITDLAFQETLKLAYNLTYYSPESAKAHLQPALAPIAALLLKTPLPSPPLQPPITLLINALLNLNPSQQQVEDASIRDPFYPPTEPTALTSHLVSILETSFPQTIGPQDDALFSPLLSLLRTLHATAPSPEIQASLRASLLPSSASRSQPLGKDTTLPSRLLRAATSPTTSTLRDTVSALLYDLSSANAQLLIQNIGYGYAIGILARLGVEVPPSALQGASEGEGAGVEVNPITGQRRDAERSTEEMERVQREIDSMTEEEKEREAERLFVLFERLKATGVVDVKNPVELAREEGRFEEVE</sequence>
<dbReference type="PANTHER" id="PTHR12425:SF5">
    <property type="entry name" value="SYNEMBRYN"/>
    <property type="match status" value="1"/>
</dbReference>
<dbReference type="InterPro" id="IPR019318">
    <property type="entry name" value="Gua_nucleotide_exch_fac_Ric8"/>
</dbReference>
<evidence type="ECO:0000313" key="5">
    <source>
        <dbReference type="EMBL" id="PNS21740.1"/>
    </source>
</evidence>
<feature type="region of interest" description="Disordered" evidence="4">
    <location>
        <begin position="397"/>
        <end position="424"/>
    </location>
</feature>
<feature type="compositionally biased region" description="Basic and acidic residues" evidence="4">
    <location>
        <begin position="398"/>
        <end position="424"/>
    </location>
</feature>
<organism evidence="5 6">
    <name type="scientific">Sphaceloma murrayae</name>
    <dbReference type="NCBI Taxonomy" id="2082308"/>
    <lineage>
        <taxon>Eukaryota</taxon>
        <taxon>Fungi</taxon>
        <taxon>Dikarya</taxon>
        <taxon>Ascomycota</taxon>
        <taxon>Pezizomycotina</taxon>
        <taxon>Dothideomycetes</taxon>
        <taxon>Dothideomycetidae</taxon>
        <taxon>Myriangiales</taxon>
        <taxon>Elsinoaceae</taxon>
        <taxon>Sphaceloma</taxon>
    </lineage>
</organism>
<keyword evidence="2" id="KW-0344">Guanine-nucleotide releasing factor</keyword>
<evidence type="ECO:0000256" key="1">
    <source>
        <dbReference type="ARBA" id="ARBA00009049"/>
    </source>
</evidence>
<dbReference type="GO" id="GO:0001965">
    <property type="term" value="F:G-protein alpha-subunit binding"/>
    <property type="evidence" value="ECO:0007669"/>
    <property type="project" value="TreeGrafter"/>
</dbReference>
<dbReference type="GO" id="GO:0005085">
    <property type="term" value="F:guanyl-nucleotide exchange factor activity"/>
    <property type="evidence" value="ECO:0007669"/>
    <property type="project" value="UniProtKB-KW"/>
</dbReference>
<protein>
    <submittedName>
        <fullName evidence="5">Synembryn-like protein</fullName>
    </submittedName>
</protein>
<evidence type="ECO:0000256" key="2">
    <source>
        <dbReference type="ARBA" id="ARBA00022658"/>
    </source>
</evidence>
<reference evidence="5 6" key="1">
    <citation type="submission" date="2017-06" db="EMBL/GenBank/DDBJ databases">
        <title>Draft genome sequence of a variant of Elsinoe murrayae.</title>
        <authorList>
            <person name="Cheng Q."/>
        </authorList>
    </citation>
    <scope>NUCLEOTIDE SEQUENCE [LARGE SCALE GENOMIC DNA]</scope>
    <source>
        <strain evidence="5 6">CQ-2017a</strain>
    </source>
</reference>
<dbReference type="GO" id="GO:0007186">
    <property type="term" value="P:G protein-coupled receptor signaling pathway"/>
    <property type="evidence" value="ECO:0007669"/>
    <property type="project" value="TreeGrafter"/>
</dbReference>